<evidence type="ECO:0000313" key="3">
    <source>
        <dbReference type="Proteomes" id="UP001154329"/>
    </source>
</evidence>
<sequence>MIYNSACIAPQTCRTHSHVGGHAEPTHLKTSAFRFIIASVTMCAFSVILRYYYYIFFIFSFCSNGKTFDISTACRHICVFVRLLAEKRNRRLPLSYIILYTEFYCNNTRHICEQRERTTMV</sequence>
<keyword evidence="1" id="KW-0472">Membrane</keyword>
<feature type="transmembrane region" description="Helical" evidence="1">
    <location>
        <begin position="32"/>
        <end position="53"/>
    </location>
</feature>
<accession>A0A9P0JEU0</accession>
<evidence type="ECO:0000256" key="1">
    <source>
        <dbReference type="SAM" id="Phobius"/>
    </source>
</evidence>
<name>A0A9P0JEU0_APHGO</name>
<organism evidence="2 3">
    <name type="scientific">Aphis gossypii</name>
    <name type="common">Cotton aphid</name>
    <dbReference type="NCBI Taxonomy" id="80765"/>
    <lineage>
        <taxon>Eukaryota</taxon>
        <taxon>Metazoa</taxon>
        <taxon>Ecdysozoa</taxon>
        <taxon>Arthropoda</taxon>
        <taxon>Hexapoda</taxon>
        <taxon>Insecta</taxon>
        <taxon>Pterygota</taxon>
        <taxon>Neoptera</taxon>
        <taxon>Paraneoptera</taxon>
        <taxon>Hemiptera</taxon>
        <taxon>Sternorrhyncha</taxon>
        <taxon>Aphidomorpha</taxon>
        <taxon>Aphidoidea</taxon>
        <taxon>Aphididae</taxon>
        <taxon>Aphidini</taxon>
        <taxon>Aphis</taxon>
        <taxon>Aphis</taxon>
    </lineage>
</organism>
<reference evidence="2" key="2">
    <citation type="submission" date="2022-10" db="EMBL/GenBank/DDBJ databases">
        <authorList>
            <consortium name="ENA_rothamsted_submissions"/>
            <consortium name="culmorum"/>
            <person name="King R."/>
        </authorList>
    </citation>
    <scope>NUCLEOTIDE SEQUENCE</scope>
</reference>
<evidence type="ECO:0000313" key="2">
    <source>
        <dbReference type="EMBL" id="CAH1737744.1"/>
    </source>
</evidence>
<gene>
    <name evidence="2" type="ORF">APHIGO_LOCUS11212</name>
</gene>
<keyword evidence="1" id="KW-0812">Transmembrane</keyword>
<keyword evidence="3" id="KW-1185">Reference proteome</keyword>
<dbReference type="AlphaFoldDB" id="A0A9P0JEU0"/>
<reference evidence="2" key="1">
    <citation type="submission" date="2022-02" db="EMBL/GenBank/DDBJ databases">
        <authorList>
            <person name="King R."/>
        </authorList>
    </citation>
    <scope>NUCLEOTIDE SEQUENCE</scope>
</reference>
<dbReference type="Proteomes" id="UP001154329">
    <property type="component" value="Chromosome 4"/>
</dbReference>
<protein>
    <submittedName>
        <fullName evidence="2">Uncharacterized protein</fullName>
    </submittedName>
</protein>
<dbReference type="EMBL" id="OU899037">
    <property type="protein sequence ID" value="CAH1737744.1"/>
    <property type="molecule type" value="Genomic_DNA"/>
</dbReference>
<keyword evidence="1" id="KW-1133">Transmembrane helix</keyword>
<proteinExistence type="predicted"/>